<dbReference type="PANTHER" id="PTHR22906">
    <property type="entry name" value="PROPERDIN"/>
    <property type="match status" value="1"/>
</dbReference>
<dbReference type="eggNOG" id="KOG3627">
    <property type="taxonomic scope" value="Eukaryota"/>
</dbReference>
<dbReference type="PROSITE" id="PS00135">
    <property type="entry name" value="TRYPSIN_SER"/>
    <property type="match status" value="1"/>
</dbReference>
<dbReference type="InParanoid" id="H2ZII6"/>
<dbReference type="SMART" id="SM00209">
    <property type="entry name" value="TSP1"/>
    <property type="match status" value="10"/>
</dbReference>
<dbReference type="Gene3D" id="2.40.10.10">
    <property type="entry name" value="Trypsin-like serine proteases"/>
    <property type="match status" value="1"/>
</dbReference>
<dbReference type="GeneTree" id="ENSGT00940000165975"/>
<dbReference type="InterPro" id="IPR033116">
    <property type="entry name" value="TRYPSIN_SER"/>
</dbReference>
<dbReference type="InterPro" id="IPR000884">
    <property type="entry name" value="TSP1_rpt"/>
</dbReference>
<evidence type="ECO:0000259" key="8">
    <source>
        <dbReference type="PROSITE" id="PS50240"/>
    </source>
</evidence>
<dbReference type="InterPro" id="IPR001254">
    <property type="entry name" value="Trypsin_dom"/>
</dbReference>
<dbReference type="InterPro" id="IPR036383">
    <property type="entry name" value="TSP1_rpt_sf"/>
</dbReference>
<dbReference type="InterPro" id="IPR018114">
    <property type="entry name" value="TRYPSIN_HIS"/>
</dbReference>
<dbReference type="PROSITE" id="PS00134">
    <property type="entry name" value="TRYPSIN_HIS"/>
    <property type="match status" value="1"/>
</dbReference>
<evidence type="ECO:0000256" key="3">
    <source>
        <dbReference type="ARBA" id="ARBA00022729"/>
    </source>
</evidence>
<keyword evidence="7" id="KW-0720">Serine protease</keyword>
<evidence type="ECO:0000256" key="1">
    <source>
        <dbReference type="ARBA" id="ARBA00004613"/>
    </source>
</evidence>
<dbReference type="STRING" id="51511.ENSCSAVP00000017402"/>
<dbReference type="GO" id="GO:0006508">
    <property type="term" value="P:proteolysis"/>
    <property type="evidence" value="ECO:0007669"/>
    <property type="project" value="UniProtKB-KW"/>
</dbReference>
<dbReference type="InterPro" id="IPR001314">
    <property type="entry name" value="Peptidase_S1A"/>
</dbReference>
<dbReference type="PRINTS" id="PR00722">
    <property type="entry name" value="CHYMOTRYPSIN"/>
</dbReference>
<dbReference type="SMART" id="SM00020">
    <property type="entry name" value="Tryp_SPc"/>
    <property type="match status" value="1"/>
</dbReference>
<comment type="subcellular location">
    <subcellularLocation>
        <location evidence="1">Secreted</location>
    </subcellularLocation>
</comment>
<keyword evidence="7" id="KW-0378">Hydrolase</keyword>
<dbReference type="PROSITE" id="PS50092">
    <property type="entry name" value="TSP1"/>
    <property type="match status" value="11"/>
</dbReference>
<dbReference type="PROSITE" id="PS50240">
    <property type="entry name" value="TRYPSIN_DOM"/>
    <property type="match status" value="1"/>
</dbReference>
<keyword evidence="4" id="KW-0677">Repeat</keyword>
<dbReference type="GO" id="GO:0004252">
    <property type="term" value="F:serine-type endopeptidase activity"/>
    <property type="evidence" value="ECO:0007669"/>
    <property type="project" value="InterPro"/>
</dbReference>
<dbReference type="Proteomes" id="UP000007875">
    <property type="component" value="Unassembled WGS sequence"/>
</dbReference>
<dbReference type="PROSITE" id="PS01187">
    <property type="entry name" value="EGF_CA"/>
    <property type="match status" value="1"/>
</dbReference>
<keyword evidence="5" id="KW-0106">Calcium</keyword>
<organism evidence="9 10">
    <name type="scientific">Ciona savignyi</name>
    <name type="common">Pacific transparent sea squirt</name>
    <dbReference type="NCBI Taxonomy" id="51511"/>
    <lineage>
        <taxon>Eukaryota</taxon>
        <taxon>Metazoa</taxon>
        <taxon>Chordata</taxon>
        <taxon>Tunicata</taxon>
        <taxon>Ascidiacea</taxon>
        <taxon>Phlebobranchia</taxon>
        <taxon>Cionidae</taxon>
        <taxon>Ciona</taxon>
    </lineage>
</organism>
<dbReference type="Pfam" id="PF14670">
    <property type="entry name" value="FXa_inhibition"/>
    <property type="match status" value="1"/>
</dbReference>
<dbReference type="SUPFAM" id="SSF57196">
    <property type="entry name" value="EGF/Laminin"/>
    <property type="match status" value="1"/>
</dbReference>
<dbReference type="SUPFAM" id="SSF50494">
    <property type="entry name" value="Trypsin-like serine proteases"/>
    <property type="match status" value="1"/>
</dbReference>
<keyword evidence="7" id="KW-0645">Protease</keyword>
<dbReference type="Ensembl" id="ENSCSAVT00000017593.1">
    <property type="protein sequence ID" value="ENSCSAVP00000017402.1"/>
    <property type="gene ID" value="ENSCSAVG00000010246.1"/>
</dbReference>
<dbReference type="GO" id="GO:0005509">
    <property type="term" value="F:calcium ion binding"/>
    <property type="evidence" value="ECO:0007669"/>
    <property type="project" value="InterPro"/>
</dbReference>
<keyword evidence="6" id="KW-1015">Disulfide bond</keyword>
<dbReference type="FunFam" id="2.40.10.10:FF:000183">
    <property type="entry name" value="Complement component 1, s subcomponent"/>
    <property type="match status" value="1"/>
</dbReference>
<evidence type="ECO:0000256" key="2">
    <source>
        <dbReference type="ARBA" id="ARBA00022525"/>
    </source>
</evidence>
<keyword evidence="3" id="KW-0732">Signal</keyword>
<dbReference type="AlphaFoldDB" id="H2ZII6"/>
<accession>H2ZII6</accession>
<dbReference type="CDD" id="cd00190">
    <property type="entry name" value="Tryp_SPc"/>
    <property type="match status" value="1"/>
</dbReference>
<dbReference type="InterPro" id="IPR009003">
    <property type="entry name" value="Peptidase_S1_PA"/>
</dbReference>
<reference evidence="9" key="3">
    <citation type="submission" date="2025-09" db="UniProtKB">
        <authorList>
            <consortium name="Ensembl"/>
        </authorList>
    </citation>
    <scope>IDENTIFICATION</scope>
</reference>
<dbReference type="Pfam" id="PF00089">
    <property type="entry name" value="Trypsin"/>
    <property type="match status" value="1"/>
</dbReference>
<reference evidence="9" key="2">
    <citation type="submission" date="2025-08" db="UniProtKB">
        <authorList>
            <consortium name="Ensembl"/>
        </authorList>
    </citation>
    <scope>IDENTIFICATION</scope>
</reference>
<dbReference type="Pfam" id="PF00090">
    <property type="entry name" value="TSP_1"/>
    <property type="match status" value="12"/>
</dbReference>
<keyword evidence="10" id="KW-1185">Reference proteome</keyword>
<evidence type="ECO:0000313" key="10">
    <source>
        <dbReference type="Proteomes" id="UP000007875"/>
    </source>
</evidence>
<evidence type="ECO:0000313" key="9">
    <source>
        <dbReference type="Ensembl" id="ENSCSAVP00000017402.1"/>
    </source>
</evidence>
<protein>
    <recommendedName>
        <fullName evidence="8">Peptidase S1 domain-containing protein</fullName>
    </recommendedName>
</protein>
<dbReference type="Gene3D" id="2.20.100.10">
    <property type="entry name" value="Thrombospondin type-1 (TSP1) repeat"/>
    <property type="match status" value="11"/>
</dbReference>
<evidence type="ECO:0000256" key="4">
    <source>
        <dbReference type="ARBA" id="ARBA00022737"/>
    </source>
</evidence>
<feature type="domain" description="Peptidase S1" evidence="8">
    <location>
        <begin position="114"/>
        <end position="354"/>
    </location>
</feature>
<dbReference type="Gene3D" id="2.10.25.10">
    <property type="entry name" value="Laminin"/>
    <property type="match status" value="1"/>
</dbReference>
<dbReference type="PANTHER" id="PTHR22906:SF43">
    <property type="entry name" value="PROPERDIN"/>
    <property type="match status" value="1"/>
</dbReference>
<evidence type="ECO:0000256" key="7">
    <source>
        <dbReference type="RuleBase" id="RU363034"/>
    </source>
</evidence>
<proteinExistence type="predicted"/>
<dbReference type="InterPro" id="IPR052065">
    <property type="entry name" value="Compl_asym_regulator"/>
</dbReference>
<dbReference type="HOGENOM" id="CLU_282382_0_0_1"/>
<keyword evidence="2" id="KW-0964">Secreted</keyword>
<sequence>NYCVLTAVRCSTNNGECEHLCNIHNNAIQCSCHPGYELISNGKNCTDIDECASQNRVCPEPSRPFCVNLKGSFQCSNQSCRAVNGQSNRYQSGTCCQHEIGSTCGGDSVPDERIVGGKSSFLGGWPWMVYILIDGSTLCGGTLIDEYWVVTAAHCFKTATSSTTVKMYFGRLNPYATREQEPHVQIRDAVQLILHEEWDKNRFPYNDIALLRVGTAVRFNQFTNKVCLPNGESPSPGTRCWVTGFGTTAYRGPAAKILREVSLPIVDLNTCARSYTSTSYPIDQQKMLCAGYAQGGRDACQGDSGGPLVCQRCDSCSWYLAGVVSYGKGCATPTYYGVYTNVEKYEQWISSKTDIPVHKNRTFAAGWTLWLSWDQCSTTCAAGSRSRRRSCISGTAGGPGCRGSSEQTESCNTQPSWSVWGEWEPCTVRCGVGERVKSRQCVNGNIGDVGCESSGATITEVKCNTIQCPTWRAWVWSSCTTTCGGGMQSGVRTCNQYGGNVDCEGPQTRTRPCETGPCPRWGEYGTWSDCSASCSGGTRTRTRPCVDGVIGNIGCTSGDETEQQTCNTEVCGTWQQWSSWSQCSKSCNGGTKQSTRQCNGGVVGQGGCPGTSTKTEDCPSRPCPVWSEWSDFSECSKSCERGLRTRNRTCLNGNVGDIGCHVGQPSMNRICNTHACPRFTSFGSWSDCSKTCGNGTSERVRTCRNGVVGDLGCRGHLTQTKACNAQDCPCDYSTWGAWSECSVTCGPGTKNRLRTCTDEQWGTWTACSATCGGGSRSRSRTCLNLSGIGWFSQWSQWSQCTVSCGGGTQTRNRECQSGVQCPPDEFGVEVAEEQPCGNSPCPGVWSQFVESGTCSASCGNGTITMTRECIGGVIGGAGCEGESTMMSPCYMGECVTSWQAWGGWGECNVTCGGGIKSRTR</sequence>
<evidence type="ECO:0000256" key="6">
    <source>
        <dbReference type="ARBA" id="ARBA00023157"/>
    </source>
</evidence>
<dbReference type="InterPro" id="IPR043504">
    <property type="entry name" value="Peptidase_S1_PA_chymotrypsin"/>
</dbReference>
<dbReference type="InterPro" id="IPR018097">
    <property type="entry name" value="EGF_Ca-bd_CS"/>
</dbReference>
<reference evidence="10" key="1">
    <citation type="submission" date="2003-08" db="EMBL/GenBank/DDBJ databases">
        <authorList>
            <person name="Birren B."/>
            <person name="Nusbaum C."/>
            <person name="Abebe A."/>
            <person name="Abouelleil A."/>
            <person name="Adekoya E."/>
            <person name="Ait-zahra M."/>
            <person name="Allen N."/>
            <person name="Allen T."/>
            <person name="An P."/>
            <person name="Anderson M."/>
            <person name="Anderson S."/>
            <person name="Arachchi H."/>
            <person name="Armbruster J."/>
            <person name="Bachantsang P."/>
            <person name="Baldwin J."/>
            <person name="Barry A."/>
            <person name="Bayul T."/>
            <person name="Blitshsteyn B."/>
            <person name="Bloom T."/>
            <person name="Blye J."/>
            <person name="Boguslavskiy L."/>
            <person name="Borowsky M."/>
            <person name="Boukhgalter B."/>
            <person name="Brunache A."/>
            <person name="Butler J."/>
            <person name="Calixte N."/>
            <person name="Calvo S."/>
            <person name="Camarata J."/>
            <person name="Campo K."/>
            <person name="Chang J."/>
            <person name="Cheshatsang Y."/>
            <person name="Citroen M."/>
            <person name="Collymore A."/>
            <person name="Considine T."/>
            <person name="Cook A."/>
            <person name="Cooke P."/>
            <person name="Corum B."/>
            <person name="Cuomo C."/>
            <person name="David R."/>
            <person name="Dawoe T."/>
            <person name="Degray S."/>
            <person name="Dodge S."/>
            <person name="Dooley K."/>
            <person name="Dorje P."/>
            <person name="Dorjee K."/>
            <person name="Dorris L."/>
            <person name="Duffey N."/>
            <person name="Dupes A."/>
            <person name="Elkins T."/>
            <person name="Engels R."/>
            <person name="Erickson J."/>
            <person name="Farina A."/>
            <person name="Faro S."/>
            <person name="Ferreira P."/>
            <person name="Fischer H."/>
            <person name="Fitzgerald M."/>
            <person name="Foley K."/>
            <person name="Gage D."/>
            <person name="Galagan J."/>
            <person name="Gearin G."/>
            <person name="Gnerre S."/>
            <person name="Gnirke A."/>
            <person name="Goyette A."/>
            <person name="Graham J."/>
            <person name="Grandbois E."/>
            <person name="Gyaltsen K."/>
            <person name="Hafez N."/>
            <person name="Hagopian D."/>
            <person name="Hagos B."/>
            <person name="Hall J."/>
            <person name="Hatcher B."/>
            <person name="Heller A."/>
            <person name="Higgins H."/>
            <person name="Honan T."/>
            <person name="Horn A."/>
            <person name="Houde N."/>
            <person name="Hughes L."/>
            <person name="Hulme W."/>
            <person name="Husby E."/>
            <person name="Iliev I."/>
            <person name="Jaffe D."/>
            <person name="Jones C."/>
            <person name="Kamal M."/>
            <person name="Kamat A."/>
            <person name="Kamvysselis M."/>
            <person name="Karlsson E."/>
            <person name="Kells C."/>
            <person name="Kieu A."/>
            <person name="Kisner P."/>
            <person name="Kodira C."/>
            <person name="Kulbokas E."/>
            <person name="Labutti K."/>
            <person name="Lama D."/>
            <person name="Landers T."/>
            <person name="Leger J."/>
            <person name="Levine S."/>
            <person name="Lewis D."/>
            <person name="Lewis T."/>
            <person name="Lindblad-toh K."/>
            <person name="Liu X."/>
            <person name="Lokyitsang T."/>
            <person name="Lokyitsang Y."/>
            <person name="Lucien O."/>
            <person name="Lui A."/>
            <person name="Ma L.J."/>
            <person name="Mabbitt R."/>
            <person name="Macdonald J."/>
            <person name="Maclean C."/>
            <person name="Major J."/>
            <person name="Manning J."/>
            <person name="Marabella R."/>
            <person name="Maru K."/>
            <person name="Matthews C."/>
            <person name="Mauceli E."/>
            <person name="Mccarthy M."/>
            <person name="Mcdonough S."/>
            <person name="Mcghee T."/>
            <person name="Meldrim J."/>
            <person name="Meneus L."/>
            <person name="Mesirov J."/>
            <person name="Mihalev A."/>
            <person name="Mihova T."/>
            <person name="Mikkelsen T."/>
            <person name="Mlenga V."/>
            <person name="Moru K."/>
            <person name="Mozes J."/>
            <person name="Mulrain L."/>
            <person name="Munson G."/>
            <person name="Naylor J."/>
            <person name="Newes C."/>
            <person name="Nguyen C."/>
            <person name="Nguyen N."/>
            <person name="Nguyen T."/>
            <person name="Nicol R."/>
            <person name="Nielsen C."/>
            <person name="Nizzari M."/>
            <person name="Norbu C."/>
            <person name="Norbu N."/>
            <person name="O'donnell P."/>
            <person name="Okoawo O."/>
            <person name="O'leary S."/>
            <person name="Omotosho B."/>
            <person name="O'neill K."/>
            <person name="Osman S."/>
            <person name="Parker S."/>
            <person name="Perrin D."/>
            <person name="Phunkhang P."/>
            <person name="Piqani B."/>
            <person name="Purcell S."/>
            <person name="Rachupka T."/>
            <person name="Ramasamy U."/>
            <person name="Rameau R."/>
            <person name="Ray V."/>
            <person name="Raymond C."/>
            <person name="Retta R."/>
            <person name="Richardson S."/>
            <person name="Rise C."/>
            <person name="Rodriguez J."/>
            <person name="Rogers J."/>
            <person name="Rogov P."/>
            <person name="Rutman M."/>
            <person name="Schupbach R."/>
            <person name="Seaman C."/>
            <person name="Settipalli S."/>
            <person name="Sharpe T."/>
            <person name="Sheridan J."/>
            <person name="Sherpa N."/>
            <person name="Shi J."/>
            <person name="Smirnov S."/>
            <person name="Smith C."/>
            <person name="Sougnez C."/>
            <person name="Spencer B."/>
            <person name="Stalker J."/>
            <person name="Stange-thomann N."/>
            <person name="Stavropoulos S."/>
            <person name="Stetson K."/>
            <person name="Stone C."/>
            <person name="Stone S."/>
            <person name="Stubbs M."/>
            <person name="Talamas J."/>
            <person name="Tchuinga P."/>
            <person name="Tenzing P."/>
            <person name="Tesfaye S."/>
            <person name="Theodore J."/>
            <person name="Thoulutsang Y."/>
            <person name="Topham K."/>
            <person name="Towey S."/>
            <person name="Tsamla T."/>
            <person name="Tsomo N."/>
            <person name="Vallee D."/>
            <person name="Vassiliev H."/>
            <person name="Venkataraman V."/>
            <person name="Vinson J."/>
            <person name="Vo A."/>
            <person name="Wade C."/>
            <person name="Wang S."/>
            <person name="Wangchuk T."/>
            <person name="Wangdi T."/>
            <person name="Whittaker C."/>
            <person name="Wilkinson J."/>
            <person name="Wu Y."/>
            <person name="Wyman D."/>
            <person name="Yadav S."/>
            <person name="Yang S."/>
            <person name="Yang X."/>
            <person name="Yeager S."/>
            <person name="Yee E."/>
            <person name="Young G."/>
            <person name="Zainoun J."/>
            <person name="Zembeck L."/>
            <person name="Zimmer A."/>
            <person name="Zody M."/>
            <person name="Lander E."/>
        </authorList>
    </citation>
    <scope>NUCLEOTIDE SEQUENCE [LARGE SCALE GENOMIC DNA]</scope>
</reference>
<evidence type="ECO:0000256" key="5">
    <source>
        <dbReference type="ARBA" id="ARBA00022837"/>
    </source>
</evidence>
<name>H2ZII6_CIOSA</name>
<dbReference type="SUPFAM" id="SSF82895">
    <property type="entry name" value="TSP-1 type 1 repeat"/>
    <property type="match status" value="12"/>
</dbReference>